<accession>A0ABP9CDM6</accession>
<feature type="domain" description="Polyphosphate kinase-2-related" evidence="5">
    <location>
        <begin position="7"/>
        <end position="227"/>
    </location>
</feature>
<dbReference type="EMBL" id="BAABJW010000002">
    <property type="protein sequence ID" value="GAA4808588.1"/>
    <property type="molecule type" value="Genomic_DNA"/>
</dbReference>
<dbReference type="PIRSF" id="PIRSF028756">
    <property type="entry name" value="PPK2_prd"/>
    <property type="match status" value="1"/>
</dbReference>
<dbReference type="EC" id="2.7.4.-" evidence="4"/>
<dbReference type="Proteomes" id="UP001501433">
    <property type="component" value="Unassembled WGS sequence"/>
</dbReference>
<name>A0ABP9CDM6_9FLAO</name>
<dbReference type="NCBIfam" id="TIGR03707">
    <property type="entry name" value="PPK2_P_aer"/>
    <property type="match status" value="1"/>
</dbReference>
<keyword evidence="2 4" id="KW-0808">Transferase</keyword>
<dbReference type="InterPro" id="IPR027417">
    <property type="entry name" value="P-loop_NTPase"/>
</dbReference>
<evidence type="ECO:0000256" key="1">
    <source>
        <dbReference type="ARBA" id="ARBA00009924"/>
    </source>
</evidence>
<dbReference type="Pfam" id="PF03976">
    <property type="entry name" value="PPK2"/>
    <property type="match status" value="1"/>
</dbReference>
<evidence type="ECO:0000256" key="2">
    <source>
        <dbReference type="ARBA" id="ARBA00022679"/>
    </source>
</evidence>
<dbReference type="GO" id="GO:0016301">
    <property type="term" value="F:kinase activity"/>
    <property type="evidence" value="ECO:0007669"/>
    <property type="project" value="UniProtKB-KW"/>
</dbReference>
<keyword evidence="7" id="KW-1185">Reference proteome</keyword>
<proteinExistence type="inferred from homology"/>
<sequence>MALHSLEEDEEYINLQTELVRLQQHIKETNQRVLILFEGRDTAGKGGAIMRFIRFLNPRLFKVVALSKPTEREMGQWYFQRYIEHFPGPGEMVLFDRSWYNRSVVEPVMGFCTKKQYNLFNKQVVQLEKLLVEDGIHLFKFWFSINSEEQKRRLEERVHNPLKQWKLSSVDVEAQSKWEDFTKYKEAMFKKTGKPNAPWVVVNGNDRDVARKEVIRYVVNRFEFDKKGDTGERLELDTSIVSEVFDSDSLKVCLYKYNNPS</sequence>
<gene>
    <name evidence="6" type="primary">ppk2</name>
    <name evidence="6" type="ORF">GCM10023330_14140</name>
</gene>
<dbReference type="InterPro" id="IPR022486">
    <property type="entry name" value="PPK2_PA0141"/>
</dbReference>
<evidence type="ECO:0000259" key="5">
    <source>
        <dbReference type="Pfam" id="PF03976"/>
    </source>
</evidence>
<keyword evidence="3 4" id="KW-0418">Kinase</keyword>
<evidence type="ECO:0000313" key="7">
    <source>
        <dbReference type="Proteomes" id="UP001501433"/>
    </source>
</evidence>
<organism evidence="6 7">
    <name type="scientific">Litoribaculum gwangyangense</name>
    <dbReference type="NCBI Taxonomy" id="1130722"/>
    <lineage>
        <taxon>Bacteria</taxon>
        <taxon>Pseudomonadati</taxon>
        <taxon>Bacteroidota</taxon>
        <taxon>Flavobacteriia</taxon>
        <taxon>Flavobacteriales</taxon>
        <taxon>Flavobacteriaceae</taxon>
        <taxon>Litoribaculum</taxon>
    </lineage>
</organism>
<evidence type="ECO:0000256" key="4">
    <source>
        <dbReference type="RuleBase" id="RU369062"/>
    </source>
</evidence>
<comment type="subunit">
    <text evidence="4">Homotetramer.</text>
</comment>
<comment type="function">
    <text evidence="4">Uses inorganic polyphosphate (polyP) as a donor to convert GDP to GTP or ADP to ATP.</text>
</comment>
<comment type="similarity">
    <text evidence="1 4">Belongs to the polyphosphate kinase 2 (PPK2) family. Class I subfamily.</text>
</comment>
<evidence type="ECO:0000313" key="6">
    <source>
        <dbReference type="EMBL" id="GAA4808588.1"/>
    </source>
</evidence>
<dbReference type="Gene3D" id="3.40.50.300">
    <property type="entry name" value="P-loop containing nucleotide triphosphate hydrolases"/>
    <property type="match status" value="1"/>
</dbReference>
<dbReference type="RefSeq" id="WP_345276254.1">
    <property type="nucleotide sequence ID" value="NZ_BAABJW010000002.1"/>
</dbReference>
<reference evidence="7" key="1">
    <citation type="journal article" date="2019" name="Int. J. Syst. Evol. Microbiol.">
        <title>The Global Catalogue of Microorganisms (GCM) 10K type strain sequencing project: providing services to taxonomists for standard genome sequencing and annotation.</title>
        <authorList>
            <consortium name="The Broad Institute Genomics Platform"/>
            <consortium name="The Broad Institute Genome Sequencing Center for Infectious Disease"/>
            <person name="Wu L."/>
            <person name="Ma J."/>
        </authorList>
    </citation>
    <scope>NUCLEOTIDE SEQUENCE [LARGE SCALE GENOMIC DNA]</scope>
    <source>
        <strain evidence="7">JCM 18325</strain>
    </source>
</reference>
<evidence type="ECO:0000256" key="3">
    <source>
        <dbReference type="ARBA" id="ARBA00022777"/>
    </source>
</evidence>
<protein>
    <recommendedName>
        <fullName evidence="4">ADP/GDP-polyphosphate phosphotransferase</fullName>
        <ecNumber evidence="4">2.7.4.-</ecNumber>
    </recommendedName>
    <alternativeName>
        <fullName evidence="4">Polyphosphate kinase PPK2</fullName>
    </alternativeName>
</protein>
<dbReference type="PANTHER" id="PTHR34383:SF1">
    <property type="entry name" value="ADP-POLYPHOSPHATE PHOSPHOTRANSFERASE"/>
    <property type="match status" value="1"/>
</dbReference>
<dbReference type="SUPFAM" id="SSF52540">
    <property type="entry name" value="P-loop containing nucleoside triphosphate hydrolases"/>
    <property type="match status" value="1"/>
</dbReference>
<comment type="caution">
    <text evidence="6">The sequence shown here is derived from an EMBL/GenBank/DDBJ whole genome shotgun (WGS) entry which is preliminary data.</text>
</comment>
<dbReference type="InterPro" id="IPR016898">
    <property type="entry name" value="Polyphosphate_phosphotransfera"/>
</dbReference>
<dbReference type="PANTHER" id="PTHR34383">
    <property type="entry name" value="POLYPHOSPHATE:AMP PHOSPHOTRANSFERASE-RELATED"/>
    <property type="match status" value="1"/>
</dbReference>
<dbReference type="InterPro" id="IPR022488">
    <property type="entry name" value="PPK2-related"/>
</dbReference>